<keyword evidence="3 5" id="KW-1133">Transmembrane helix</keyword>
<keyword evidence="7" id="KW-1185">Reference proteome</keyword>
<keyword evidence="2 5" id="KW-0812">Transmembrane</keyword>
<dbReference type="InterPro" id="IPR006214">
    <property type="entry name" value="Bax_inhibitor_1-related"/>
</dbReference>
<evidence type="ECO:0000256" key="5">
    <source>
        <dbReference type="SAM" id="Phobius"/>
    </source>
</evidence>
<dbReference type="Proteomes" id="UP000745663">
    <property type="component" value="Unassembled WGS sequence"/>
</dbReference>
<feature type="transmembrane region" description="Helical" evidence="5">
    <location>
        <begin position="21"/>
        <end position="39"/>
    </location>
</feature>
<evidence type="ECO:0000256" key="2">
    <source>
        <dbReference type="ARBA" id="ARBA00022692"/>
    </source>
</evidence>
<keyword evidence="4 5" id="KW-0472">Membrane</keyword>
<organism evidence="6 7">
    <name type="scientific">Pseudomonas arcuscaelestis</name>
    <dbReference type="NCBI Taxonomy" id="2710591"/>
    <lineage>
        <taxon>Bacteria</taxon>
        <taxon>Pseudomonadati</taxon>
        <taxon>Pseudomonadota</taxon>
        <taxon>Gammaproteobacteria</taxon>
        <taxon>Pseudomonadales</taxon>
        <taxon>Pseudomonadaceae</taxon>
        <taxon>Pseudomonas</taxon>
    </lineage>
</organism>
<dbReference type="Pfam" id="PF01027">
    <property type="entry name" value="Bax1-I"/>
    <property type="match status" value="1"/>
</dbReference>
<evidence type="ECO:0000313" key="6">
    <source>
        <dbReference type="EMBL" id="MBM5458714.1"/>
    </source>
</evidence>
<feature type="transmembrane region" description="Helical" evidence="5">
    <location>
        <begin position="79"/>
        <end position="99"/>
    </location>
</feature>
<comment type="caution">
    <text evidence="6">The sequence shown here is derived from an EMBL/GenBank/DDBJ whole genome shotgun (WGS) entry which is preliminary data.</text>
</comment>
<feature type="transmembrane region" description="Helical" evidence="5">
    <location>
        <begin position="163"/>
        <end position="181"/>
    </location>
</feature>
<reference evidence="6 7" key="1">
    <citation type="submission" date="2020-08" db="EMBL/GenBank/DDBJ databases">
        <title>Description of novel Pseudomonas species.</title>
        <authorList>
            <person name="Duman M."/>
            <person name="Mulet M."/>
            <person name="Altun S."/>
            <person name="Saticioglu I.B."/>
            <person name="Lalucat J."/>
            <person name="Garcia-Valdes E."/>
        </authorList>
    </citation>
    <scope>NUCLEOTIDE SEQUENCE [LARGE SCALE GENOMIC DNA]</scope>
    <source>
        <strain evidence="6 7">P66</strain>
    </source>
</reference>
<feature type="transmembrane region" description="Helical" evidence="5">
    <location>
        <begin position="139"/>
        <end position="157"/>
    </location>
</feature>
<evidence type="ECO:0000256" key="4">
    <source>
        <dbReference type="ARBA" id="ARBA00023136"/>
    </source>
</evidence>
<evidence type="ECO:0000256" key="3">
    <source>
        <dbReference type="ARBA" id="ARBA00022989"/>
    </source>
</evidence>
<evidence type="ECO:0000256" key="1">
    <source>
        <dbReference type="ARBA" id="ARBA00004141"/>
    </source>
</evidence>
<comment type="subcellular location">
    <subcellularLocation>
        <location evidence="1">Membrane</location>
        <topology evidence="1">Multi-pass membrane protein</topology>
    </subcellularLocation>
</comment>
<protein>
    <submittedName>
        <fullName evidence="6">US12 family protein</fullName>
    </submittedName>
</protein>
<gene>
    <name evidence="6" type="ORF">H8F21_14190</name>
</gene>
<accession>A0ABS2BYM5</accession>
<evidence type="ECO:0000313" key="7">
    <source>
        <dbReference type="Proteomes" id="UP000745663"/>
    </source>
</evidence>
<sequence length="218" mass="24161">MFSNDTFKRVGINHRLSANTYNLVLGAVLLWGFGLNWWLVETVPAEVVKAINPIAFIIGYFVSAFAGLFIIFSSKKPAFSFFGYNLIVVPVGLVLVMFIPGHSQEHIMAAARITTILTVAMMVLGTLFPAFFKRIEGALLAALFISLIVELVQIFVFKTDVALMDWIVAAIFCGYIGVDWGRANQIERTVDNAIDSAASLYLDIINLFMRVLQIASKK</sequence>
<feature type="transmembrane region" description="Helical" evidence="5">
    <location>
        <begin position="51"/>
        <end position="72"/>
    </location>
</feature>
<dbReference type="RefSeq" id="WP_203584653.1">
    <property type="nucleotide sequence ID" value="NZ_JACOPV010000008.1"/>
</dbReference>
<dbReference type="EMBL" id="JACOPV010000008">
    <property type="protein sequence ID" value="MBM5458714.1"/>
    <property type="molecule type" value="Genomic_DNA"/>
</dbReference>
<name>A0ABS2BYM5_9PSED</name>
<feature type="transmembrane region" description="Helical" evidence="5">
    <location>
        <begin position="111"/>
        <end position="132"/>
    </location>
</feature>
<proteinExistence type="predicted"/>